<keyword evidence="6" id="KW-0413">Isomerase</keyword>
<gene>
    <name evidence="10" type="ORF">ACK2TP_07455</name>
</gene>
<name>A0ABW9KKX0_9BACT</name>
<comment type="catalytic activity">
    <reaction evidence="1">
        <text>ATP-independent breakage of single-stranded DNA, followed by passage and rejoining.</text>
        <dbReference type="EC" id="5.6.2.1"/>
    </reaction>
</comment>
<comment type="similarity">
    <text evidence="2">Belongs to the type IB topoisomerase family.</text>
</comment>
<evidence type="ECO:0000256" key="2">
    <source>
        <dbReference type="ARBA" id="ARBA00006645"/>
    </source>
</evidence>
<evidence type="ECO:0000313" key="10">
    <source>
        <dbReference type="EMBL" id="MFN2975595.1"/>
    </source>
</evidence>
<dbReference type="InterPro" id="IPR011010">
    <property type="entry name" value="DNA_brk_join_enz"/>
</dbReference>
<dbReference type="InterPro" id="IPR035447">
    <property type="entry name" value="DNA_topo_I_N_sf"/>
</dbReference>
<dbReference type="PRINTS" id="PR00416">
    <property type="entry name" value="EUTPISMRASEI"/>
</dbReference>
<dbReference type="InterPro" id="IPR051062">
    <property type="entry name" value="Topoisomerase_IB"/>
</dbReference>
<accession>A0ABW9KKX0</accession>
<feature type="domain" description="DNA topoisomerase I catalytic core eukaryotic-type" evidence="8">
    <location>
        <begin position="94"/>
        <end position="318"/>
    </location>
</feature>
<evidence type="ECO:0000313" key="11">
    <source>
        <dbReference type="Proteomes" id="UP001634747"/>
    </source>
</evidence>
<dbReference type="PANTHER" id="PTHR10290">
    <property type="entry name" value="DNA TOPOISOMERASE I"/>
    <property type="match status" value="1"/>
</dbReference>
<dbReference type="InterPro" id="IPR014711">
    <property type="entry name" value="TopoI_cat_a-hlx-sub_euk"/>
</dbReference>
<evidence type="ECO:0000256" key="6">
    <source>
        <dbReference type="ARBA" id="ARBA00023235"/>
    </source>
</evidence>
<dbReference type="InterPro" id="IPR049331">
    <property type="entry name" value="Top1B_N_bact"/>
</dbReference>
<dbReference type="Gene3D" id="1.10.132.120">
    <property type="match status" value="1"/>
</dbReference>
<evidence type="ECO:0000256" key="3">
    <source>
        <dbReference type="ARBA" id="ARBA00012891"/>
    </source>
</evidence>
<evidence type="ECO:0000256" key="1">
    <source>
        <dbReference type="ARBA" id="ARBA00000213"/>
    </source>
</evidence>
<dbReference type="SUPFAM" id="SSF56349">
    <property type="entry name" value="DNA breaking-rejoining enzymes"/>
    <property type="match status" value="1"/>
</dbReference>
<dbReference type="Pfam" id="PF01028">
    <property type="entry name" value="Topoisom_I"/>
    <property type="match status" value="1"/>
</dbReference>
<evidence type="ECO:0000256" key="5">
    <source>
        <dbReference type="ARBA" id="ARBA00023125"/>
    </source>
</evidence>
<proteinExistence type="inferred from homology"/>
<dbReference type="PROSITE" id="PS52038">
    <property type="entry name" value="TOPO_IB_2"/>
    <property type="match status" value="1"/>
</dbReference>
<dbReference type="Gene3D" id="3.30.66.10">
    <property type="entry name" value="DNA topoisomerase I domain"/>
    <property type="match status" value="1"/>
</dbReference>
<keyword evidence="5" id="KW-0238">DNA-binding</keyword>
<feature type="domain" description="DNA topoisomerase IB N-terminal" evidence="9">
    <location>
        <begin position="35"/>
        <end position="82"/>
    </location>
</feature>
<dbReference type="Gene3D" id="3.90.15.10">
    <property type="entry name" value="Topoisomerase I, Chain A, domain 3"/>
    <property type="match status" value="1"/>
</dbReference>
<comment type="caution">
    <text evidence="10">The sequence shown here is derived from an EMBL/GenBank/DDBJ whole genome shotgun (WGS) entry which is preliminary data.</text>
</comment>
<feature type="compositionally biased region" description="Basic and acidic residues" evidence="7">
    <location>
        <begin position="327"/>
        <end position="344"/>
    </location>
</feature>
<dbReference type="Pfam" id="PF21338">
    <property type="entry name" value="Top1B_N_bact"/>
    <property type="match status" value="1"/>
</dbReference>
<dbReference type="Proteomes" id="UP001634747">
    <property type="component" value="Unassembled WGS sequence"/>
</dbReference>
<dbReference type="EMBL" id="JBJYXY010000001">
    <property type="protein sequence ID" value="MFN2975595.1"/>
    <property type="molecule type" value="Genomic_DNA"/>
</dbReference>
<keyword evidence="11" id="KW-1185">Reference proteome</keyword>
<evidence type="ECO:0000256" key="7">
    <source>
        <dbReference type="SAM" id="MobiDB-lite"/>
    </source>
</evidence>
<dbReference type="EC" id="5.6.2.1" evidence="3"/>
<protein>
    <recommendedName>
        <fullName evidence="3">DNA topoisomerase</fullName>
        <ecNumber evidence="3">5.6.2.1</ecNumber>
    </recommendedName>
</protein>
<dbReference type="SUPFAM" id="SSF55869">
    <property type="entry name" value="DNA topoisomerase I domain"/>
    <property type="match status" value="1"/>
</dbReference>
<dbReference type="InterPro" id="IPR013500">
    <property type="entry name" value="TopoI_cat_euk"/>
</dbReference>
<evidence type="ECO:0000259" key="9">
    <source>
        <dbReference type="Pfam" id="PF21338"/>
    </source>
</evidence>
<dbReference type="PANTHER" id="PTHR10290:SF3">
    <property type="entry name" value="DNA TOPOISOMERASE 1"/>
    <property type="match status" value="1"/>
</dbReference>
<reference evidence="10 11" key="1">
    <citation type="submission" date="2024-12" db="EMBL/GenBank/DDBJ databases">
        <authorList>
            <person name="Lee Y."/>
        </authorList>
    </citation>
    <scope>NUCLEOTIDE SEQUENCE [LARGE SCALE GENOMIC DNA]</scope>
    <source>
        <strain evidence="10 11">03SUJ4</strain>
    </source>
</reference>
<sequence length="364" mass="41615">MSVLNDPADFAKAAGLRYVTDHRPGISRKRFRGSFRYFMPDGTAVKDAETLARIKSLVIPPAWEQVWICKEANGHLQATGRDARGRKQSRYHPKWRAIRDENKYERMTHFAEALPGIRARVHHDLGLHGMPRNKVLATIVSLMEVTHIRVGNTEYARENHSYGLTTMQHEHVDVHGSEITFSFQGKSRVHHTIHLHDRRLARIIRQCEEIPGHELFQYVDHDGDHHVIDSQAVNEYLREITGQHFTAKDFRTWHGTVMAAKMLHEFEPFRNVTEAKKNIVAAIKQVASELGNTPSVCRKCYVHPAVIDAYMGGLTKQEAKEELDEQIAERSEAVSRETDPHGLHEEEKALVSLLQQRMLLEAAA</sequence>
<organism evidence="10 11">
    <name type="scientific">Terriglobus aquaticus</name>
    <dbReference type="NCBI Taxonomy" id="940139"/>
    <lineage>
        <taxon>Bacteria</taxon>
        <taxon>Pseudomonadati</taxon>
        <taxon>Acidobacteriota</taxon>
        <taxon>Terriglobia</taxon>
        <taxon>Terriglobales</taxon>
        <taxon>Acidobacteriaceae</taxon>
        <taxon>Terriglobus</taxon>
    </lineage>
</organism>
<evidence type="ECO:0000259" key="8">
    <source>
        <dbReference type="Pfam" id="PF01028"/>
    </source>
</evidence>
<evidence type="ECO:0000256" key="4">
    <source>
        <dbReference type="ARBA" id="ARBA00023029"/>
    </source>
</evidence>
<keyword evidence="4" id="KW-0799">Topoisomerase</keyword>
<feature type="region of interest" description="Disordered" evidence="7">
    <location>
        <begin position="324"/>
        <end position="344"/>
    </location>
</feature>
<dbReference type="RefSeq" id="WP_263412883.1">
    <property type="nucleotide sequence ID" value="NZ_BAABBH010000001.1"/>
</dbReference>
<dbReference type="InterPro" id="IPR001631">
    <property type="entry name" value="TopoI"/>
</dbReference>